<dbReference type="AlphaFoldDB" id="A0AAR5QFZ7"/>
<dbReference type="InterPro" id="IPR033551">
    <property type="entry name" value="DRC7/lobo"/>
</dbReference>
<evidence type="ECO:0000313" key="6">
    <source>
        <dbReference type="EnsemblMetazoa" id="XP_019772092.1"/>
    </source>
</evidence>
<name>A0AAR5QFZ7_DENPD</name>
<dbReference type="InterPro" id="IPR056292">
    <property type="entry name" value="DRC7_C"/>
</dbReference>
<feature type="domain" description="Dynein regulatory complex subunit 7 C-terminal" evidence="5">
    <location>
        <begin position="255"/>
        <end position="359"/>
    </location>
</feature>
<keyword evidence="7" id="KW-1185">Reference proteome</keyword>
<reference evidence="7" key="1">
    <citation type="journal article" date="2013" name="Genome Biol.">
        <title>Draft genome of the mountain pine beetle, Dendroctonus ponderosae Hopkins, a major forest pest.</title>
        <authorList>
            <person name="Keeling C.I."/>
            <person name="Yuen M.M."/>
            <person name="Liao N.Y."/>
            <person name="Docking T.R."/>
            <person name="Chan S.K."/>
            <person name="Taylor G.A."/>
            <person name="Palmquist D.L."/>
            <person name="Jackman S.D."/>
            <person name="Nguyen A."/>
            <person name="Li M."/>
            <person name="Henderson H."/>
            <person name="Janes J.K."/>
            <person name="Zhao Y."/>
            <person name="Pandoh P."/>
            <person name="Moore R."/>
            <person name="Sperling F.A."/>
            <person name="Huber D.P."/>
            <person name="Birol I."/>
            <person name="Jones S.J."/>
            <person name="Bohlmann J."/>
        </authorList>
    </citation>
    <scope>NUCLEOTIDE SEQUENCE</scope>
</reference>
<evidence type="ECO:0000259" key="4">
    <source>
        <dbReference type="Pfam" id="PF24667"/>
    </source>
</evidence>
<keyword evidence="2" id="KW-0963">Cytoplasm</keyword>
<evidence type="ECO:0000313" key="7">
    <source>
        <dbReference type="Proteomes" id="UP000019118"/>
    </source>
</evidence>
<sequence>MIKLVYYKNSDGSEAERTIFLNSKARFDGLSKIEMRSNICIEHYIDRDDKLFYRQVCYDSKRLSSEGSEDAATNRRPIYKIIQKFLRDERKSPYEDISIREFNIRERAIHLKFQYGKDNVTASTRTFIKPPISEMGDSMTFKPELTYGYQAEIGAKPPRQLQLFLLLEQQLQDEKEVIELIRDFENQISELLLLRAHEMAFSKLDVSVFNREQNQEFRSGMLEQEEKQRMYKEKEVEEEIDYLGPYLARLGNPDALTYQQALDVKYSCLDEFRHLLVARANDIQHQFEKTSDRIEEIQSWYTENHERISPEAEAKYFEEVNELIFYLRTLEIRLSRHKDLSFSRYEAIVQYVNSHPMLDILDHFETAR</sequence>
<evidence type="ECO:0000256" key="1">
    <source>
        <dbReference type="ARBA" id="ARBA00004245"/>
    </source>
</evidence>
<dbReference type="Pfam" id="PF24671">
    <property type="entry name" value="DRC7_C"/>
    <property type="match status" value="1"/>
</dbReference>
<dbReference type="EnsemblMetazoa" id="XM_019916533.1">
    <property type="protein sequence ID" value="XP_019772092.1"/>
    <property type="gene ID" value="LOC109545702"/>
</dbReference>
<evidence type="ECO:0000256" key="2">
    <source>
        <dbReference type="ARBA" id="ARBA00022490"/>
    </source>
</evidence>
<accession>A0AAR5QFZ7</accession>
<keyword evidence="3" id="KW-0206">Cytoskeleton</keyword>
<comment type="subcellular location">
    <subcellularLocation>
        <location evidence="1">Cytoplasm</location>
        <location evidence="1">Cytoskeleton</location>
    </subcellularLocation>
</comment>
<dbReference type="Pfam" id="PF24667">
    <property type="entry name" value="MORN_DRC7"/>
    <property type="match status" value="1"/>
</dbReference>
<evidence type="ECO:0000259" key="5">
    <source>
        <dbReference type="Pfam" id="PF24671"/>
    </source>
</evidence>
<reference evidence="6" key="2">
    <citation type="submission" date="2024-08" db="UniProtKB">
        <authorList>
            <consortium name="EnsemblMetazoa"/>
        </authorList>
    </citation>
    <scope>IDENTIFICATION</scope>
</reference>
<dbReference type="GO" id="GO:0030317">
    <property type="term" value="P:flagellated sperm motility"/>
    <property type="evidence" value="ECO:0007669"/>
    <property type="project" value="TreeGrafter"/>
</dbReference>
<evidence type="ECO:0000256" key="3">
    <source>
        <dbReference type="ARBA" id="ARBA00023212"/>
    </source>
</evidence>
<dbReference type="Proteomes" id="UP000019118">
    <property type="component" value="Unassembled WGS sequence"/>
</dbReference>
<dbReference type="PANTHER" id="PTHR35249:SF2">
    <property type="entry name" value="DYNEIN REGULATORY COMPLEX SUBUNIT 7"/>
    <property type="match status" value="1"/>
</dbReference>
<protein>
    <submittedName>
        <fullName evidence="6">Uncharacterized protein</fullName>
    </submittedName>
</protein>
<feature type="domain" description="Dynein regulatory complex subunit 7 MORN" evidence="4">
    <location>
        <begin position="6"/>
        <end position="207"/>
    </location>
</feature>
<proteinExistence type="predicted"/>
<dbReference type="GO" id="GO:0005856">
    <property type="term" value="C:cytoskeleton"/>
    <property type="evidence" value="ECO:0007669"/>
    <property type="project" value="UniProtKB-SubCell"/>
</dbReference>
<organism evidence="6 7">
    <name type="scientific">Dendroctonus ponderosae</name>
    <name type="common">Mountain pine beetle</name>
    <dbReference type="NCBI Taxonomy" id="77166"/>
    <lineage>
        <taxon>Eukaryota</taxon>
        <taxon>Metazoa</taxon>
        <taxon>Ecdysozoa</taxon>
        <taxon>Arthropoda</taxon>
        <taxon>Hexapoda</taxon>
        <taxon>Insecta</taxon>
        <taxon>Pterygota</taxon>
        <taxon>Neoptera</taxon>
        <taxon>Endopterygota</taxon>
        <taxon>Coleoptera</taxon>
        <taxon>Polyphaga</taxon>
        <taxon>Cucujiformia</taxon>
        <taxon>Curculionidae</taxon>
        <taxon>Scolytinae</taxon>
        <taxon>Dendroctonus</taxon>
    </lineage>
</organism>
<dbReference type="InterPro" id="IPR056291">
    <property type="entry name" value="MORN_DRC7"/>
</dbReference>
<dbReference type="GO" id="GO:0031514">
    <property type="term" value="C:motile cilium"/>
    <property type="evidence" value="ECO:0007669"/>
    <property type="project" value="TreeGrafter"/>
</dbReference>
<dbReference type="PANTHER" id="PTHR35249">
    <property type="entry name" value="DYNEIN REGULATORY COMPLEX SUBUNIT 7"/>
    <property type="match status" value="1"/>
</dbReference>